<feature type="domain" description="PpiC" evidence="16">
    <location>
        <begin position="270"/>
        <end position="357"/>
    </location>
</feature>
<comment type="caution">
    <text evidence="17">The sequence shown here is derived from an EMBL/GenBank/DDBJ whole genome shotgun (WGS) entry which is preliminary data.</text>
</comment>
<dbReference type="Pfam" id="PF13624">
    <property type="entry name" value="SurA_N_3"/>
    <property type="match status" value="1"/>
</dbReference>
<protein>
    <recommendedName>
        <fullName evidence="2">Parvulin-like PPIase</fullName>
    </recommendedName>
    <alternativeName>
        <fullName evidence="9">Peptidyl-prolyl cis-trans isomerase plp</fullName>
    </alternativeName>
    <alternativeName>
        <fullName evidence="12">Periplasmic chaperone PpiD</fullName>
    </alternativeName>
    <alternativeName>
        <fullName evidence="13">Periplasmic folding chaperone</fullName>
    </alternativeName>
    <alternativeName>
        <fullName evidence="10">Rotamase plp</fullName>
    </alternativeName>
</protein>
<dbReference type="Proteomes" id="UP000051660">
    <property type="component" value="Unassembled WGS sequence"/>
</dbReference>
<dbReference type="InterPro" id="IPR027304">
    <property type="entry name" value="Trigger_fact/SurA_dom_sf"/>
</dbReference>
<evidence type="ECO:0000256" key="14">
    <source>
        <dbReference type="PROSITE-ProRule" id="PRU00278"/>
    </source>
</evidence>
<evidence type="ECO:0000256" key="15">
    <source>
        <dbReference type="SAM" id="Phobius"/>
    </source>
</evidence>
<accession>A0A0R3MT87</accession>
<keyword evidence="14 17" id="KW-0413">Isomerase</keyword>
<keyword evidence="5 15" id="KW-0812">Transmembrane</keyword>
<keyword evidence="6 15" id="KW-1133">Transmembrane helix</keyword>
<dbReference type="InterPro" id="IPR046357">
    <property type="entry name" value="PPIase_dom_sf"/>
</dbReference>
<keyword evidence="3" id="KW-1003">Cell membrane</keyword>
<comment type="subcellular location">
    <subcellularLocation>
        <location evidence="1">Cell inner membrane</location>
        <topology evidence="1">Single-pass type II membrane protein</topology>
        <orientation evidence="1">Periplasmic side</orientation>
    </subcellularLocation>
</comment>
<evidence type="ECO:0000313" key="18">
    <source>
        <dbReference type="Proteomes" id="UP000051660"/>
    </source>
</evidence>
<dbReference type="SUPFAM" id="SSF54534">
    <property type="entry name" value="FKBP-like"/>
    <property type="match status" value="1"/>
</dbReference>
<evidence type="ECO:0000256" key="3">
    <source>
        <dbReference type="ARBA" id="ARBA00022475"/>
    </source>
</evidence>
<dbReference type="SUPFAM" id="SSF109998">
    <property type="entry name" value="Triger factor/SurA peptide-binding domain-like"/>
    <property type="match status" value="1"/>
</dbReference>
<evidence type="ECO:0000256" key="5">
    <source>
        <dbReference type="ARBA" id="ARBA00022692"/>
    </source>
</evidence>
<dbReference type="AlphaFoldDB" id="A0A0R3MT87"/>
<dbReference type="PROSITE" id="PS50198">
    <property type="entry name" value="PPIC_PPIASE_2"/>
    <property type="match status" value="1"/>
</dbReference>
<evidence type="ECO:0000256" key="10">
    <source>
        <dbReference type="ARBA" id="ARBA00031484"/>
    </source>
</evidence>
<feature type="transmembrane region" description="Helical" evidence="15">
    <location>
        <begin position="12"/>
        <end position="35"/>
    </location>
</feature>
<dbReference type="PANTHER" id="PTHR47529:SF1">
    <property type="entry name" value="PERIPLASMIC CHAPERONE PPID"/>
    <property type="match status" value="1"/>
</dbReference>
<dbReference type="PANTHER" id="PTHR47529">
    <property type="entry name" value="PEPTIDYL-PROLYL CIS-TRANS ISOMERASE D"/>
    <property type="match status" value="1"/>
</dbReference>
<evidence type="ECO:0000256" key="9">
    <source>
        <dbReference type="ARBA" id="ARBA00030642"/>
    </source>
</evidence>
<proteinExistence type="inferred from homology"/>
<dbReference type="RefSeq" id="WP_057859007.1">
    <property type="nucleotide sequence ID" value="NZ_LLYB01000068.1"/>
</dbReference>
<sequence>MLRGIRKASSNWLGKAVMAVVMGVLIVSFAVWGIADIFKGFGQSSLAKVGGTEITTDQFRQIYTEKLQQLGRTFGRPLTSEQARAFGIDRQVLQQTIAEAALDEEARRMGLAQSQEETMRLIYNDPNFKGLGGKFDPARFQATIRQFGYTEQRYLNEQRRVGLRRQIAGTVSAGLEPPKVLIEALARFQNEQRSIEFVKLDAAQAGTIDPPSPEALAAYFEDRKTQFRAPEYRKLSFVVISPEEIGKWIEVSDEDAKKIFEQRRDQLGTPEKREVSQMFFPNEGEAQAVRGRITSGTSFDDVARERNLNLADVDLGLIAKTAIIDPAIADAAFSLASGEVSQPVQGRFGVALVKVGKIEAGTTPTFESVAAQVKKEIATERARAKVSELQNKMEDERSGGANIVEASQKLGLTPVTIEAVDRSGRTPDGQPVANIPRGLDVVSQAFNSDIGVDSEPIQFAGGYVWYDVLGITPSRERPLDEVRSQVEAKWREDQISNKLRAKATEMVQKVEQGGALAEVAASVGSKVETATGFRRDASLSGVPSAVITAAFRTPKDGVGQTPGTGGSEWIVFRVTDVTVPQVDVASEELKKLKETLQRGMNDEQVAQYITKIESIIGTSINQAAFAQVTGANN</sequence>
<keyword evidence="14" id="KW-0697">Rotamase</keyword>
<organism evidence="17 18">
    <name type="scientific">Bradyrhizobium lablabi</name>
    <dbReference type="NCBI Taxonomy" id="722472"/>
    <lineage>
        <taxon>Bacteria</taxon>
        <taxon>Pseudomonadati</taxon>
        <taxon>Pseudomonadota</taxon>
        <taxon>Alphaproteobacteria</taxon>
        <taxon>Hyphomicrobiales</taxon>
        <taxon>Nitrobacteraceae</taxon>
        <taxon>Bradyrhizobium</taxon>
    </lineage>
</organism>
<evidence type="ECO:0000256" key="12">
    <source>
        <dbReference type="ARBA" id="ARBA00040743"/>
    </source>
</evidence>
<evidence type="ECO:0000256" key="8">
    <source>
        <dbReference type="ARBA" id="ARBA00023186"/>
    </source>
</evidence>
<dbReference type="GO" id="GO:0003755">
    <property type="term" value="F:peptidyl-prolyl cis-trans isomerase activity"/>
    <property type="evidence" value="ECO:0007669"/>
    <property type="project" value="UniProtKB-KW"/>
</dbReference>
<evidence type="ECO:0000256" key="6">
    <source>
        <dbReference type="ARBA" id="ARBA00022989"/>
    </source>
</evidence>
<evidence type="ECO:0000256" key="7">
    <source>
        <dbReference type="ARBA" id="ARBA00023136"/>
    </source>
</evidence>
<gene>
    <name evidence="17" type="ORF">CQ14_32270</name>
</gene>
<dbReference type="Gene3D" id="1.10.4030.10">
    <property type="entry name" value="Porin chaperone SurA, peptide-binding domain"/>
    <property type="match status" value="1"/>
</dbReference>
<dbReference type="EMBL" id="LLYB01000068">
    <property type="protein sequence ID" value="KRR23300.1"/>
    <property type="molecule type" value="Genomic_DNA"/>
</dbReference>
<keyword evidence="8" id="KW-0143">Chaperone</keyword>
<comment type="similarity">
    <text evidence="11">Belongs to the PpiD chaperone family.</text>
</comment>
<evidence type="ECO:0000256" key="13">
    <source>
        <dbReference type="ARBA" id="ARBA00042775"/>
    </source>
</evidence>
<evidence type="ECO:0000313" key="17">
    <source>
        <dbReference type="EMBL" id="KRR23300.1"/>
    </source>
</evidence>
<dbReference type="InterPro" id="IPR000297">
    <property type="entry name" value="PPIase_PpiC"/>
</dbReference>
<evidence type="ECO:0000256" key="4">
    <source>
        <dbReference type="ARBA" id="ARBA00022519"/>
    </source>
</evidence>
<evidence type="ECO:0000256" key="2">
    <source>
        <dbReference type="ARBA" id="ARBA00018370"/>
    </source>
</evidence>
<evidence type="ECO:0000259" key="16">
    <source>
        <dbReference type="PROSITE" id="PS50198"/>
    </source>
</evidence>
<dbReference type="STRING" id="722472.SAMN05444321_6574"/>
<dbReference type="Pfam" id="PF13145">
    <property type="entry name" value="Rotamase_2"/>
    <property type="match status" value="1"/>
</dbReference>
<dbReference type="InterPro" id="IPR052029">
    <property type="entry name" value="PpiD_chaperone"/>
</dbReference>
<dbReference type="GO" id="GO:0005886">
    <property type="term" value="C:plasma membrane"/>
    <property type="evidence" value="ECO:0007669"/>
    <property type="project" value="UniProtKB-SubCell"/>
</dbReference>
<evidence type="ECO:0000256" key="11">
    <source>
        <dbReference type="ARBA" id="ARBA00038408"/>
    </source>
</evidence>
<dbReference type="Gene3D" id="3.10.50.40">
    <property type="match status" value="1"/>
</dbReference>
<name>A0A0R3MT87_9BRAD</name>
<keyword evidence="4" id="KW-0997">Cell inner membrane</keyword>
<keyword evidence="7 15" id="KW-0472">Membrane</keyword>
<evidence type="ECO:0000256" key="1">
    <source>
        <dbReference type="ARBA" id="ARBA00004382"/>
    </source>
</evidence>
<reference evidence="17 18" key="1">
    <citation type="submission" date="2014-03" db="EMBL/GenBank/DDBJ databases">
        <title>Bradyrhizobium valentinum sp. nov., isolated from effective nodules of Lupinus mariae-josephae, a lupine endemic of basic-lime soils in Eastern Spain.</title>
        <authorList>
            <person name="Duran D."/>
            <person name="Rey L."/>
            <person name="Navarro A."/>
            <person name="Busquets A."/>
            <person name="Imperial J."/>
            <person name="Ruiz-Argueso T."/>
        </authorList>
    </citation>
    <scope>NUCLEOTIDE SEQUENCE [LARGE SCALE GENOMIC DNA]</scope>
    <source>
        <strain evidence="17 18">CCBAU 23086</strain>
    </source>
</reference>